<sequence length="139" mass="15983">MNRELIVWPVLFQIGLTIVLYIRLARAKKRAAALNEVDEGRRSLYDDAWPDYVIQINNCIRNQFEVPVLFYVLTVLLYLLDAVTYLTLVLAWAFVLLRIGHAYVHTGTNYVPVRRKLFMASVFTTLGLFVLCVYAVLVG</sequence>
<evidence type="ECO:0000313" key="6">
    <source>
        <dbReference type="EMBL" id="TDG12598.1"/>
    </source>
</evidence>
<dbReference type="GO" id="GO:0016020">
    <property type="term" value="C:membrane"/>
    <property type="evidence" value="ECO:0007669"/>
    <property type="project" value="UniProtKB-SubCell"/>
</dbReference>
<evidence type="ECO:0000313" key="7">
    <source>
        <dbReference type="Proteomes" id="UP000295554"/>
    </source>
</evidence>
<evidence type="ECO:0000256" key="5">
    <source>
        <dbReference type="SAM" id="Phobius"/>
    </source>
</evidence>
<feature type="transmembrane region" description="Helical" evidence="5">
    <location>
        <begin position="68"/>
        <end position="97"/>
    </location>
</feature>
<dbReference type="SUPFAM" id="SSF161084">
    <property type="entry name" value="MAPEG domain-like"/>
    <property type="match status" value="1"/>
</dbReference>
<evidence type="ECO:0008006" key="8">
    <source>
        <dbReference type="Google" id="ProtNLM"/>
    </source>
</evidence>
<dbReference type="EMBL" id="SMSE01000003">
    <property type="protein sequence ID" value="TDG12598.1"/>
    <property type="molecule type" value="Genomic_DNA"/>
</dbReference>
<feature type="transmembrane region" description="Helical" evidence="5">
    <location>
        <begin position="117"/>
        <end position="137"/>
    </location>
</feature>
<evidence type="ECO:0000256" key="1">
    <source>
        <dbReference type="ARBA" id="ARBA00004370"/>
    </source>
</evidence>
<comment type="caution">
    <text evidence="6">The sequence shown here is derived from an EMBL/GenBank/DDBJ whole genome shotgun (WGS) entry which is preliminary data.</text>
</comment>
<evidence type="ECO:0000256" key="4">
    <source>
        <dbReference type="ARBA" id="ARBA00023136"/>
    </source>
</evidence>
<dbReference type="AlphaFoldDB" id="A0A4R5LPY7"/>
<keyword evidence="4 5" id="KW-0472">Membrane</keyword>
<dbReference type="Proteomes" id="UP000295554">
    <property type="component" value="Unassembled WGS sequence"/>
</dbReference>
<organism evidence="6 7">
    <name type="scientific">Seongchinamella unica</name>
    <dbReference type="NCBI Taxonomy" id="2547392"/>
    <lineage>
        <taxon>Bacteria</taxon>
        <taxon>Pseudomonadati</taxon>
        <taxon>Pseudomonadota</taxon>
        <taxon>Gammaproteobacteria</taxon>
        <taxon>Cellvibrionales</taxon>
        <taxon>Halieaceae</taxon>
        <taxon>Seongchinamella</taxon>
    </lineage>
</organism>
<dbReference type="OrthoDB" id="5573101at2"/>
<feature type="transmembrane region" description="Helical" evidence="5">
    <location>
        <begin position="6"/>
        <end position="24"/>
    </location>
</feature>
<dbReference type="Pfam" id="PF01124">
    <property type="entry name" value="MAPEG"/>
    <property type="match status" value="1"/>
</dbReference>
<protein>
    <recommendedName>
        <fullName evidence="8">MAPEG family protein</fullName>
    </recommendedName>
</protein>
<evidence type="ECO:0000256" key="2">
    <source>
        <dbReference type="ARBA" id="ARBA00022692"/>
    </source>
</evidence>
<dbReference type="InterPro" id="IPR023352">
    <property type="entry name" value="MAPEG-like_dom_sf"/>
</dbReference>
<reference evidence="6 7" key="1">
    <citation type="submission" date="2019-03" db="EMBL/GenBank/DDBJ databases">
        <title>Seongchinamella monodicae gen. nov., sp. nov., a novel member of the Gammaproteobacteria isolated from a tidal mudflat of beach.</title>
        <authorList>
            <person name="Yang H.G."/>
            <person name="Kang J.W."/>
            <person name="Lee S.D."/>
        </authorList>
    </citation>
    <scope>NUCLEOTIDE SEQUENCE [LARGE SCALE GENOMIC DNA]</scope>
    <source>
        <strain evidence="6 7">GH4-78</strain>
    </source>
</reference>
<dbReference type="RefSeq" id="WP_133213535.1">
    <property type="nucleotide sequence ID" value="NZ_SMSE01000003.1"/>
</dbReference>
<comment type="subcellular location">
    <subcellularLocation>
        <location evidence="1">Membrane</location>
    </subcellularLocation>
</comment>
<dbReference type="Gene3D" id="1.20.120.550">
    <property type="entry name" value="Membrane associated eicosanoid/glutathione metabolism-like domain"/>
    <property type="match status" value="1"/>
</dbReference>
<keyword evidence="3 5" id="KW-1133">Transmembrane helix</keyword>
<evidence type="ECO:0000256" key="3">
    <source>
        <dbReference type="ARBA" id="ARBA00022989"/>
    </source>
</evidence>
<name>A0A4R5LPY7_9GAMM</name>
<accession>A0A4R5LPY7</accession>
<keyword evidence="7" id="KW-1185">Reference proteome</keyword>
<proteinExistence type="predicted"/>
<dbReference type="InterPro" id="IPR001129">
    <property type="entry name" value="Membr-assoc_MAPEG"/>
</dbReference>
<keyword evidence="2 5" id="KW-0812">Transmembrane</keyword>
<gene>
    <name evidence="6" type="ORF">E2F43_13480</name>
</gene>